<dbReference type="EMBL" id="BTRK01000001">
    <property type="protein sequence ID" value="GMR30703.1"/>
    <property type="molecule type" value="Genomic_DNA"/>
</dbReference>
<evidence type="ECO:0000313" key="5">
    <source>
        <dbReference type="Proteomes" id="UP001328107"/>
    </source>
</evidence>
<comment type="caution">
    <text evidence="4">The sequence shown here is derived from an EMBL/GenBank/DDBJ whole genome shotgun (WGS) entry which is preliminary data.</text>
</comment>
<evidence type="ECO:0000313" key="4">
    <source>
        <dbReference type="EMBL" id="GMR30703.1"/>
    </source>
</evidence>
<feature type="domain" description="Saccharopine dehydrogenase NADP binding" evidence="3">
    <location>
        <begin position="5"/>
        <end position="139"/>
    </location>
</feature>
<name>A0AAN4Z2F3_9BILA</name>
<dbReference type="AlphaFoldDB" id="A0AAN4Z2F3"/>
<evidence type="ECO:0000256" key="1">
    <source>
        <dbReference type="ARBA" id="ARBA00038048"/>
    </source>
</evidence>
<dbReference type="Pfam" id="PF03435">
    <property type="entry name" value="Sacchrp_dh_NADP"/>
    <property type="match status" value="1"/>
</dbReference>
<accession>A0AAN4Z2F3</accession>
<proteinExistence type="inferred from homology"/>
<dbReference type="Proteomes" id="UP001328107">
    <property type="component" value="Unassembled WGS sequence"/>
</dbReference>
<keyword evidence="2" id="KW-0812">Transmembrane</keyword>
<protein>
    <recommendedName>
        <fullName evidence="3">Saccharopine dehydrogenase NADP binding domain-containing protein</fullName>
    </recommendedName>
</protein>
<dbReference type="GO" id="GO:0009247">
    <property type="term" value="P:glycolipid biosynthetic process"/>
    <property type="evidence" value="ECO:0007669"/>
    <property type="project" value="TreeGrafter"/>
</dbReference>
<keyword evidence="5" id="KW-1185">Reference proteome</keyword>
<keyword evidence="2" id="KW-1133">Transmembrane helix</keyword>
<dbReference type="GO" id="GO:0005739">
    <property type="term" value="C:mitochondrion"/>
    <property type="evidence" value="ECO:0007669"/>
    <property type="project" value="TreeGrafter"/>
</dbReference>
<dbReference type="GO" id="GO:0005811">
    <property type="term" value="C:lipid droplet"/>
    <property type="evidence" value="ECO:0007669"/>
    <property type="project" value="TreeGrafter"/>
</dbReference>
<keyword evidence="2" id="KW-0472">Membrane</keyword>
<comment type="similarity">
    <text evidence="1">Belongs to the saccharopine dehydrogenase family.</text>
</comment>
<dbReference type="InterPro" id="IPR005097">
    <property type="entry name" value="Sacchrp_dh_NADP-bd"/>
</dbReference>
<dbReference type="GO" id="GO:0005886">
    <property type="term" value="C:plasma membrane"/>
    <property type="evidence" value="ECO:0007669"/>
    <property type="project" value="TreeGrafter"/>
</dbReference>
<gene>
    <name evidence="4" type="ORF">PMAYCL1PPCAC_00898</name>
</gene>
<organism evidence="4 5">
    <name type="scientific">Pristionchus mayeri</name>
    <dbReference type="NCBI Taxonomy" id="1317129"/>
    <lineage>
        <taxon>Eukaryota</taxon>
        <taxon>Metazoa</taxon>
        <taxon>Ecdysozoa</taxon>
        <taxon>Nematoda</taxon>
        <taxon>Chromadorea</taxon>
        <taxon>Rhabditida</taxon>
        <taxon>Rhabditina</taxon>
        <taxon>Diplogasteromorpha</taxon>
        <taxon>Diplogasteroidea</taxon>
        <taxon>Neodiplogasteridae</taxon>
        <taxon>Pristionchus</taxon>
    </lineage>
</organism>
<feature type="transmembrane region" description="Helical" evidence="2">
    <location>
        <begin position="277"/>
        <end position="302"/>
    </location>
</feature>
<dbReference type="PANTHER" id="PTHR12286">
    <property type="entry name" value="SACCHAROPINE DEHYDROGENASE-LIKE OXIDOREDUCTASE"/>
    <property type="match status" value="1"/>
</dbReference>
<dbReference type="PANTHER" id="PTHR12286:SF5">
    <property type="entry name" value="SACCHAROPINE DEHYDROGENASE-LIKE OXIDOREDUCTASE"/>
    <property type="match status" value="1"/>
</dbReference>
<sequence length="416" mass="45143">ARYDIVVYGATGFTGVVIVRKLASEPLFKDKTIALAGRSEYKLRGIQKDIAQETGNTRVFGFPIIVADNNSEESLANMSKQARVIINGVGPYTLYGEAVIRAAVENGADYVDVSGEIAFNESMALKYDALAREKGVHIVGACGLYSIPADLGTDFLKRRFDGTLAYVETCMRMNRGPSGYSMTVAILDSVLLGIQSMIKGGEGAVRKALMPQAMPPSKHRPPFKFPLTKISKSAFDGWTLPLVGSDKPIIERSQYHDYYVNGQQPLQVSTYISIGSFFQSALVALWGGFFGLFAVFAPNFFLKHAETLSFGMFKNAGPSPQQQNEASFDCFIFGTGWAQGDTNIEAPTKKMTVVCHGPDPSFGGASVCLTASALALLNDKDKLPKDGGVYTTATAFGDTRIFEYMRTMGVTFDIVE</sequence>
<feature type="non-terminal residue" evidence="4">
    <location>
        <position position="1"/>
    </location>
</feature>
<reference evidence="5" key="1">
    <citation type="submission" date="2022-10" db="EMBL/GenBank/DDBJ databases">
        <title>Genome assembly of Pristionchus species.</title>
        <authorList>
            <person name="Yoshida K."/>
            <person name="Sommer R.J."/>
        </authorList>
    </citation>
    <scope>NUCLEOTIDE SEQUENCE [LARGE SCALE GENOMIC DNA]</scope>
    <source>
        <strain evidence="5">RS5460</strain>
    </source>
</reference>
<dbReference type="FunFam" id="3.40.50.720:FF:000178">
    <property type="entry name" value="Saccharopine dehydrogenase-like oxidoreductase"/>
    <property type="match status" value="1"/>
</dbReference>
<dbReference type="Gene3D" id="3.40.50.720">
    <property type="entry name" value="NAD(P)-binding Rossmann-like Domain"/>
    <property type="match status" value="1"/>
</dbReference>
<dbReference type="SUPFAM" id="SSF51735">
    <property type="entry name" value="NAD(P)-binding Rossmann-fold domains"/>
    <property type="match status" value="1"/>
</dbReference>
<evidence type="ECO:0000256" key="2">
    <source>
        <dbReference type="SAM" id="Phobius"/>
    </source>
</evidence>
<dbReference type="InterPro" id="IPR036291">
    <property type="entry name" value="NAD(P)-bd_dom_sf"/>
</dbReference>
<dbReference type="InterPro" id="IPR051276">
    <property type="entry name" value="Saccharopine_DH-like_oxidrdct"/>
</dbReference>
<evidence type="ECO:0000259" key="3">
    <source>
        <dbReference type="Pfam" id="PF03435"/>
    </source>
</evidence>